<dbReference type="SMART" id="SM01090">
    <property type="entry name" value="Copper-fist"/>
    <property type="match status" value="1"/>
</dbReference>
<dbReference type="FunFam" id="3.90.430.10:FF:000001">
    <property type="entry name" value="Copper fist DNA-binding protein"/>
    <property type="match status" value="1"/>
</dbReference>
<organism evidence="10 11">
    <name type="scientific">Lithohypha guttulata</name>
    <dbReference type="NCBI Taxonomy" id="1690604"/>
    <lineage>
        <taxon>Eukaryota</taxon>
        <taxon>Fungi</taxon>
        <taxon>Dikarya</taxon>
        <taxon>Ascomycota</taxon>
        <taxon>Pezizomycotina</taxon>
        <taxon>Eurotiomycetes</taxon>
        <taxon>Chaetothyriomycetidae</taxon>
        <taxon>Chaetothyriales</taxon>
        <taxon>Trichomeriaceae</taxon>
        <taxon>Lithohypha</taxon>
    </lineage>
</organism>
<dbReference type="GO" id="GO:0005507">
    <property type="term" value="F:copper ion binding"/>
    <property type="evidence" value="ECO:0007669"/>
    <property type="project" value="InterPro"/>
</dbReference>
<evidence type="ECO:0000313" key="11">
    <source>
        <dbReference type="Proteomes" id="UP001309876"/>
    </source>
</evidence>
<protein>
    <recommendedName>
        <fullName evidence="9">Copper-fist domain-containing protein</fullName>
    </recommendedName>
</protein>
<dbReference type="EMBL" id="JAVRRJ010000006">
    <property type="protein sequence ID" value="KAK5083548.1"/>
    <property type="molecule type" value="Genomic_DNA"/>
</dbReference>
<evidence type="ECO:0000256" key="6">
    <source>
        <dbReference type="ARBA" id="ARBA00023163"/>
    </source>
</evidence>
<dbReference type="Gene3D" id="3.90.430.10">
    <property type="entry name" value="Copper fist DNA-binding domain"/>
    <property type="match status" value="1"/>
</dbReference>
<dbReference type="SUPFAM" id="SSF57879">
    <property type="entry name" value="Zinc domain conserved in yeast copper-regulated transcription factors"/>
    <property type="match status" value="1"/>
</dbReference>
<dbReference type="Proteomes" id="UP001309876">
    <property type="component" value="Unassembled WGS sequence"/>
</dbReference>
<dbReference type="SMART" id="SM00412">
    <property type="entry name" value="Cu_FIST"/>
    <property type="match status" value="1"/>
</dbReference>
<comment type="subcellular location">
    <subcellularLocation>
        <location evidence="1">Nucleus</location>
    </subcellularLocation>
</comment>
<dbReference type="InterPro" id="IPR036395">
    <property type="entry name" value="Cu_fist_DNA-bd_dom_sf"/>
</dbReference>
<dbReference type="InterPro" id="IPR051763">
    <property type="entry name" value="Copper_Homeo_Regul"/>
</dbReference>
<dbReference type="PROSITE" id="PS50073">
    <property type="entry name" value="COPPER_FIST_2"/>
    <property type="match status" value="1"/>
</dbReference>
<evidence type="ECO:0000256" key="3">
    <source>
        <dbReference type="ARBA" id="ARBA00022833"/>
    </source>
</evidence>
<name>A0AAN7Y5F7_9EURO</name>
<keyword evidence="2" id="KW-0479">Metal-binding</keyword>
<dbReference type="PANTHER" id="PTHR28088:SF5">
    <property type="entry name" value="TRANSCRIPTIONAL ACTIVATOR HAA1-RELATED"/>
    <property type="match status" value="1"/>
</dbReference>
<gene>
    <name evidence="10" type="ORF">LTR05_006051</name>
</gene>
<dbReference type="Pfam" id="PF00649">
    <property type="entry name" value="Copper-fist"/>
    <property type="match status" value="1"/>
</dbReference>
<sequence length="553" mass="61404">MLINGEKYACEACVRGHRVSSCSHSERKLLHVNKKGRPVSQCPHCRSLRKNRSQHVKCECQDKSHAKEDCPHLKDLQQDGQGDSPPKPYLDTVPEDLPSLLQQQQKENRKSTGPNVNQHDSRPTIFTNGHHKPVHKFNDAHNHCGAPYRIPSRSHSHHGPSHRELAQRSTDSLPSMNRALVHHESPLHNVLNASHAQRQARSEHNSPLLAPTSNPSIPFQVEIPPLDPNAYSYSPFDAQSPSVGPAPQFPENIPEDWFTTHDDAHNYGPPAVPELAYIDWSKYGFGGTPQMNSPGNMKNLYGDVANSQVPSYATSMEHLNQLTGSGFNTPSADVSEVDDLPTNLRPTAFRTISHASNDMSSTGATEDDISHRYSNSSSYYGTPAGNALANGMGDLDIDKFIAETSRQNRSPQQVNQYAIPPSTSLTPEIQQQQFFQPPYPQQQRQHPVQQPSPPRSQHQLSTPPESILGFSITSHPSPPESTGLTAPYSIREAQAQAHARSMPKPNLPTELPRTLSNPDTFEDPMWCAPDVDLYGVARGFNLDDEREDEQWAK</sequence>
<dbReference type="AlphaFoldDB" id="A0AAN7Y5F7"/>
<dbReference type="PANTHER" id="PTHR28088">
    <property type="entry name" value="TRANSCRIPTIONAL ACTIVATOR HAA1-RELATED"/>
    <property type="match status" value="1"/>
</dbReference>
<proteinExistence type="predicted"/>
<feature type="region of interest" description="Disordered" evidence="8">
    <location>
        <begin position="437"/>
        <end position="520"/>
    </location>
</feature>
<evidence type="ECO:0000259" key="9">
    <source>
        <dbReference type="PROSITE" id="PS50073"/>
    </source>
</evidence>
<keyword evidence="7" id="KW-0539">Nucleus</keyword>
<reference evidence="10 11" key="1">
    <citation type="submission" date="2023-08" db="EMBL/GenBank/DDBJ databases">
        <title>Black Yeasts Isolated from many extreme environments.</title>
        <authorList>
            <person name="Coleine C."/>
            <person name="Stajich J.E."/>
            <person name="Selbmann L."/>
        </authorList>
    </citation>
    <scope>NUCLEOTIDE SEQUENCE [LARGE SCALE GENOMIC DNA]</scope>
    <source>
        <strain evidence="10 11">CCFEE 5910</strain>
    </source>
</reference>
<dbReference type="GO" id="GO:0000978">
    <property type="term" value="F:RNA polymerase II cis-regulatory region sequence-specific DNA binding"/>
    <property type="evidence" value="ECO:0007669"/>
    <property type="project" value="TreeGrafter"/>
</dbReference>
<keyword evidence="11" id="KW-1185">Reference proteome</keyword>
<feature type="compositionally biased region" description="Polar residues" evidence="8">
    <location>
        <begin position="100"/>
        <end position="118"/>
    </location>
</feature>
<dbReference type="InterPro" id="IPR001083">
    <property type="entry name" value="Cu_fist_DNA-bd_dom"/>
</dbReference>
<evidence type="ECO:0000256" key="2">
    <source>
        <dbReference type="ARBA" id="ARBA00022723"/>
    </source>
</evidence>
<dbReference type="GO" id="GO:0000981">
    <property type="term" value="F:DNA-binding transcription factor activity, RNA polymerase II-specific"/>
    <property type="evidence" value="ECO:0007669"/>
    <property type="project" value="TreeGrafter"/>
</dbReference>
<comment type="caution">
    <text evidence="10">The sequence shown here is derived from an EMBL/GenBank/DDBJ whole genome shotgun (WGS) entry which is preliminary data.</text>
</comment>
<evidence type="ECO:0000256" key="5">
    <source>
        <dbReference type="ARBA" id="ARBA00023015"/>
    </source>
</evidence>
<feature type="region of interest" description="Disordered" evidence="8">
    <location>
        <begin position="73"/>
        <end position="129"/>
    </location>
</feature>
<keyword evidence="3" id="KW-0862">Zinc</keyword>
<evidence type="ECO:0000256" key="1">
    <source>
        <dbReference type="ARBA" id="ARBA00004123"/>
    </source>
</evidence>
<accession>A0AAN7Y5F7</accession>
<keyword evidence="6" id="KW-0804">Transcription</keyword>
<evidence type="ECO:0000256" key="4">
    <source>
        <dbReference type="ARBA" id="ARBA00023008"/>
    </source>
</evidence>
<dbReference type="GO" id="GO:0006879">
    <property type="term" value="P:intracellular iron ion homeostasis"/>
    <property type="evidence" value="ECO:0007669"/>
    <property type="project" value="TreeGrafter"/>
</dbReference>
<keyword evidence="5" id="KW-0805">Transcription regulation</keyword>
<evidence type="ECO:0000256" key="8">
    <source>
        <dbReference type="SAM" id="MobiDB-lite"/>
    </source>
</evidence>
<dbReference type="GO" id="GO:0006878">
    <property type="term" value="P:intracellular copper ion homeostasis"/>
    <property type="evidence" value="ECO:0007669"/>
    <property type="project" value="TreeGrafter"/>
</dbReference>
<dbReference type="GO" id="GO:0045944">
    <property type="term" value="P:positive regulation of transcription by RNA polymerase II"/>
    <property type="evidence" value="ECO:0007669"/>
    <property type="project" value="TreeGrafter"/>
</dbReference>
<feature type="compositionally biased region" description="Polar residues" evidence="8">
    <location>
        <begin position="471"/>
        <end position="484"/>
    </location>
</feature>
<keyword evidence="4" id="KW-0186">Copper</keyword>
<dbReference type="GO" id="GO:0005634">
    <property type="term" value="C:nucleus"/>
    <property type="evidence" value="ECO:0007669"/>
    <property type="project" value="UniProtKB-SubCell"/>
</dbReference>
<dbReference type="PRINTS" id="PR00617">
    <property type="entry name" value="COPPERFIST"/>
</dbReference>
<evidence type="ECO:0000313" key="10">
    <source>
        <dbReference type="EMBL" id="KAK5083548.1"/>
    </source>
</evidence>
<feature type="compositionally biased region" description="Low complexity" evidence="8">
    <location>
        <begin position="437"/>
        <end position="459"/>
    </location>
</feature>
<feature type="domain" description="Copper-fist" evidence="9">
    <location>
        <begin position="1"/>
        <end position="39"/>
    </location>
</feature>
<evidence type="ECO:0000256" key="7">
    <source>
        <dbReference type="ARBA" id="ARBA00023242"/>
    </source>
</evidence>